<reference evidence="1" key="1">
    <citation type="submission" date="2016-12" db="EMBL/GenBank/DDBJ databases">
        <authorList>
            <person name="Moulin L."/>
        </authorList>
    </citation>
    <scope>NUCLEOTIDE SEQUENCE [LARGE SCALE GENOMIC DNA]</scope>
    <source>
        <strain evidence="1">STM 7183</strain>
    </source>
</reference>
<evidence type="ECO:0000313" key="2">
    <source>
        <dbReference type="Proteomes" id="UP000195569"/>
    </source>
</evidence>
<dbReference type="AlphaFoldDB" id="A0A1N7SUA8"/>
<protein>
    <submittedName>
        <fullName evidence="1">Uncharacterized protein</fullName>
    </submittedName>
</protein>
<gene>
    <name evidence="1" type="ORF">BN2476_960073</name>
</gene>
<accession>A0A1N7SUA8</accession>
<dbReference type="Proteomes" id="UP000195569">
    <property type="component" value="Unassembled WGS sequence"/>
</dbReference>
<sequence length="112" mass="12641">MNLTLIPLSDEWAVRQMYLCVRDQPLSRSVQRLLEHLLADGPASICASDSNKKSRDTNLEIETRLRLLSDDGPVCVLLTRQGRRRFPSPPTTFGWSRRFAGSRLILGSAESK</sequence>
<name>A0A1N7SUA8_9BURK</name>
<comment type="caution">
    <text evidence="1">The sequence shown here is derived from an EMBL/GenBank/DDBJ whole genome shotgun (WGS) entry which is preliminary data.</text>
</comment>
<evidence type="ECO:0000313" key="1">
    <source>
        <dbReference type="EMBL" id="SIT50922.1"/>
    </source>
</evidence>
<proteinExistence type="predicted"/>
<keyword evidence="2" id="KW-1185">Reference proteome</keyword>
<dbReference type="EMBL" id="CYGY02000096">
    <property type="protein sequence ID" value="SIT50922.1"/>
    <property type="molecule type" value="Genomic_DNA"/>
</dbReference>
<organism evidence="1 2">
    <name type="scientific">Paraburkholderia piptadeniae</name>
    <dbReference type="NCBI Taxonomy" id="1701573"/>
    <lineage>
        <taxon>Bacteria</taxon>
        <taxon>Pseudomonadati</taxon>
        <taxon>Pseudomonadota</taxon>
        <taxon>Betaproteobacteria</taxon>
        <taxon>Burkholderiales</taxon>
        <taxon>Burkholderiaceae</taxon>
        <taxon>Paraburkholderia</taxon>
    </lineage>
</organism>